<protein>
    <submittedName>
        <fullName evidence="6">IclR family transcriptional regulator</fullName>
    </submittedName>
</protein>
<dbReference type="SUPFAM" id="SSF46785">
    <property type="entry name" value="Winged helix' DNA-binding domain"/>
    <property type="match status" value="1"/>
</dbReference>
<dbReference type="InterPro" id="IPR029016">
    <property type="entry name" value="GAF-like_dom_sf"/>
</dbReference>
<dbReference type="Pfam" id="PF09339">
    <property type="entry name" value="HTH_IclR"/>
    <property type="match status" value="1"/>
</dbReference>
<keyword evidence="7" id="KW-1185">Reference proteome</keyword>
<dbReference type="Pfam" id="PF01614">
    <property type="entry name" value="IclR_C"/>
    <property type="match status" value="1"/>
</dbReference>
<dbReference type="PANTHER" id="PTHR30136">
    <property type="entry name" value="HELIX-TURN-HELIX TRANSCRIPTIONAL REGULATOR, ICLR FAMILY"/>
    <property type="match status" value="1"/>
</dbReference>
<evidence type="ECO:0000256" key="2">
    <source>
        <dbReference type="ARBA" id="ARBA00023125"/>
    </source>
</evidence>
<dbReference type="Gene3D" id="3.30.450.40">
    <property type="match status" value="1"/>
</dbReference>
<accession>A0ABU2LR10</accession>
<dbReference type="InterPro" id="IPR005471">
    <property type="entry name" value="Tscrpt_reg_IclR_N"/>
</dbReference>
<feature type="domain" description="IclR-ED" evidence="5">
    <location>
        <begin position="81"/>
        <end position="261"/>
    </location>
</feature>
<keyword evidence="1" id="KW-0805">Transcription regulation</keyword>
<dbReference type="Proteomes" id="UP001183420">
    <property type="component" value="Unassembled WGS sequence"/>
</dbReference>
<organism evidence="6 7">
    <name type="scientific">Streptomyces millisiae</name>
    <dbReference type="NCBI Taxonomy" id="3075542"/>
    <lineage>
        <taxon>Bacteria</taxon>
        <taxon>Bacillati</taxon>
        <taxon>Actinomycetota</taxon>
        <taxon>Actinomycetes</taxon>
        <taxon>Kitasatosporales</taxon>
        <taxon>Streptomycetaceae</taxon>
        <taxon>Streptomyces</taxon>
    </lineage>
</organism>
<keyword evidence="3" id="KW-0804">Transcription</keyword>
<name>A0ABU2LR10_9ACTN</name>
<dbReference type="InterPro" id="IPR036390">
    <property type="entry name" value="WH_DNA-bd_sf"/>
</dbReference>
<dbReference type="InterPro" id="IPR036388">
    <property type="entry name" value="WH-like_DNA-bd_sf"/>
</dbReference>
<reference evidence="7" key="1">
    <citation type="submission" date="2023-07" db="EMBL/GenBank/DDBJ databases">
        <title>30 novel species of actinomycetes from the DSMZ collection.</title>
        <authorList>
            <person name="Nouioui I."/>
        </authorList>
    </citation>
    <scope>NUCLEOTIDE SEQUENCE [LARGE SCALE GENOMIC DNA]</scope>
    <source>
        <strain evidence="7">DSM 44918</strain>
    </source>
</reference>
<dbReference type="InterPro" id="IPR014757">
    <property type="entry name" value="Tscrpt_reg_IclR_C"/>
</dbReference>
<gene>
    <name evidence="6" type="ORF">RNC47_16995</name>
</gene>
<dbReference type="SUPFAM" id="SSF55781">
    <property type="entry name" value="GAF domain-like"/>
    <property type="match status" value="1"/>
</dbReference>
<dbReference type="PANTHER" id="PTHR30136:SF39">
    <property type="entry name" value="TRANSCRIPTIONAL REGULATORY PROTEIN"/>
    <property type="match status" value="1"/>
</dbReference>
<dbReference type="SMART" id="SM00346">
    <property type="entry name" value="HTH_ICLR"/>
    <property type="match status" value="1"/>
</dbReference>
<sequence>MTAPGENPAESVGRPSGVQSIDRAIAILTAFSRARPVLGISELARHTDLTRGTTHRLVSSLAAHGMLAQVPGSTTYSLGPRLLGLAEAARDQLSLDVQAPPIMSWLRDQTGETVGLHILDALPSRRTIAQVESLHPLRRTYTDLGAALPPHLGSPGKVLLAHAPGTVAQDVLADLRRSDPAEADEVAAALDRARADGYAISIEERVKGVVALAVPVRDHNDAVVAALTVSIPAVRAGRPELLAMLPLAREAAARLSHRLGHAPEAPAPEAD</sequence>
<dbReference type="PROSITE" id="PS51078">
    <property type="entry name" value="ICLR_ED"/>
    <property type="match status" value="1"/>
</dbReference>
<evidence type="ECO:0000313" key="6">
    <source>
        <dbReference type="EMBL" id="MDT0320032.1"/>
    </source>
</evidence>
<keyword evidence="2" id="KW-0238">DNA-binding</keyword>
<feature type="domain" description="HTH iclR-type" evidence="4">
    <location>
        <begin position="18"/>
        <end position="80"/>
    </location>
</feature>
<dbReference type="EMBL" id="JAVREM010000020">
    <property type="protein sequence ID" value="MDT0320032.1"/>
    <property type="molecule type" value="Genomic_DNA"/>
</dbReference>
<evidence type="ECO:0000259" key="4">
    <source>
        <dbReference type="PROSITE" id="PS51077"/>
    </source>
</evidence>
<proteinExistence type="predicted"/>
<dbReference type="Gene3D" id="1.10.10.10">
    <property type="entry name" value="Winged helix-like DNA-binding domain superfamily/Winged helix DNA-binding domain"/>
    <property type="match status" value="1"/>
</dbReference>
<dbReference type="InterPro" id="IPR050707">
    <property type="entry name" value="HTH_MetabolicPath_Reg"/>
</dbReference>
<evidence type="ECO:0000256" key="1">
    <source>
        <dbReference type="ARBA" id="ARBA00023015"/>
    </source>
</evidence>
<comment type="caution">
    <text evidence="6">The sequence shown here is derived from an EMBL/GenBank/DDBJ whole genome shotgun (WGS) entry which is preliminary data.</text>
</comment>
<dbReference type="PROSITE" id="PS51077">
    <property type="entry name" value="HTH_ICLR"/>
    <property type="match status" value="1"/>
</dbReference>
<evidence type="ECO:0000256" key="3">
    <source>
        <dbReference type="ARBA" id="ARBA00023163"/>
    </source>
</evidence>
<dbReference type="RefSeq" id="WP_311599688.1">
    <property type="nucleotide sequence ID" value="NZ_JAVREM010000020.1"/>
</dbReference>
<evidence type="ECO:0000313" key="7">
    <source>
        <dbReference type="Proteomes" id="UP001183420"/>
    </source>
</evidence>
<evidence type="ECO:0000259" key="5">
    <source>
        <dbReference type="PROSITE" id="PS51078"/>
    </source>
</evidence>